<keyword evidence="14" id="KW-1185">Reference proteome</keyword>
<keyword evidence="6 10" id="KW-0460">Magnesium</keyword>
<comment type="caution">
    <text evidence="13">The sequence shown here is derived from an EMBL/GenBank/DDBJ whole genome shotgun (WGS) entry which is preliminary data.</text>
</comment>
<dbReference type="GO" id="GO:0006099">
    <property type="term" value="P:tricarboxylic acid cycle"/>
    <property type="evidence" value="ECO:0007669"/>
    <property type="project" value="InterPro"/>
</dbReference>
<evidence type="ECO:0000256" key="12">
    <source>
        <dbReference type="PROSITE-ProRule" id="PRU10112"/>
    </source>
</evidence>
<evidence type="ECO:0000256" key="11">
    <source>
        <dbReference type="PROSITE-ProRule" id="PRU10111"/>
    </source>
</evidence>
<feature type="active site" evidence="10 12">
    <location>
        <position position="560"/>
    </location>
</feature>
<gene>
    <name evidence="10" type="primary">ppc</name>
    <name evidence="13" type="ORF">GCWU000182_001435</name>
</gene>
<comment type="function">
    <text evidence="2 10">Forms oxaloacetate, a four-carbon dicarboxylic acid source for the tricarboxylic acid cycle.</text>
</comment>
<dbReference type="OrthoDB" id="9768133at2"/>
<dbReference type="InterPro" id="IPR022805">
    <property type="entry name" value="PEP_COase_bac/pln-type"/>
</dbReference>
<dbReference type="EC" id="4.1.1.31" evidence="4 10"/>
<dbReference type="InterPro" id="IPR021135">
    <property type="entry name" value="PEP_COase"/>
</dbReference>
<dbReference type="InterPro" id="IPR033129">
    <property type="entry name" value="PEPCASE_His_AS"/>
</dbReference>
<protein>
    <recommendedName>
        <fullName evidence="5 10">Phosphoenolpyruvate carboxylase</fullName>
        <shortName evidence="10">PEPC</shortName>
        <shortName evidence="10">PEPCase</shortName>
        <ecNumber evidence="4 10">4.1.1.31</ecNumber>
    </recommendedName>
</protein>
<evidence type="ECO:0000256" key="4">
    <source>
        <dbReference type="ARBA" id="ARBA00012305"/>
    </source>
</evidence>
<dbReference type="GO" id="GO:0015977">
    <property type="term" value="P:carbon fixation"/>
    <property type="evidence" value="ECO:0007669"/>
    <property type="project" value="UniProtKB-UniRule"/>
</dbReference>
<dbReference type="GO" id="GO:0005829">
    <property type="term" value="C:cytosol"/>
    <property type="evidence" value="ECO:0007669"/>
    <property type="project" value="TreeGrafter"/>
</dbReference>
<sequence>MNIENQIQQSQVAHLSQLLTDALERAFTSMTSPQQQALLAKLKHLADQGDYAAYVAAIQPLAEEDLALVARYFSALPLLINIAEDVELASQIKMKRCRHADLEGELPATLAAIKQAGKGQVLQRPMTIEPVLTAHPTQVQRKSMLDLMDKLYGLLTDYRNTRPEFLDRQAWQHELEAVIEIILGTDLIREQKLQVANEIANVMTYYQKSLIESITDITLNYRQALSDLEIESQQVLPITMGMWIGGDRDGNPYVTAETLRLTASIQSQVILDYYLSSLDQLYRRYSFSSDLVAVTPELAALAEESEDYSIFRQKEPYRKALNTIKNRLCASKALILGEACQVEAQAYPDAESFKADLVLVSEALKADGKESHTLAPLESLIVCLEIFGFHLASIDLRQDSSINETCVAELLAQAKVEEAYSQLDEASKVQCLLHQLTQEPRRLSSALNQASAILTRELAIYQAVADLQKRLGHRIIKRHIISHTTSVSDLLELALLFKEVGLVGPDFAHVQLVPLFETIEDLEEALEVMTTYLRLPLVQKWLASQDWCQEIMLGYSDSNKDGGYLASGWALYLAQNKLTRLGKQEGITISFFHGRGGTVGRGGGPSYEAIMSQPIGTINRLMRVTEQGEVIGTKYGNPDTAYYQLENMLVASLSHVLLAHEVHDSSPYEAVMNRLVDWSYQAYRQLVFATPGFSEFFFQATPIKEVSQLNIGSRPASRKKVTDIDGLRAIPWVFSWSQSRMMFPGWYGVGTAFQRFIEEDPSHLALLQEMYAEWPFFRALLSNVDMVLAKSDMEVASYYSQLVEEPEGQAIFQKLEAEWQRTKDLLLQIEGEEQLLAQNNYLRDSLAMRLPYFNALNYLQVELIRRSRQEALSPLASKILHITINGIATGLRNSG</sequence>
<evidence type="ECO:0000256" key="2">
    <source>
        <dbReference type="ARBA" id="ARBA00003670"/>
    </source>
</evidence>
<dbReference type="eggNOG" id="COG2352">
    <property type="taxonomic scope" value="Bacteria"/>
</dbReference>
<evidence type="ECO:0000313" key="13">
    <source>
        <dbReference type="EMBL" id="ESK65274.1"/>
    </source>
</evidence>
<dbReference type="Proteomes" id="UP000019050">
    <property type="component" value="Unassembled WGS sequence"/>
</dbReference>
<dbReference type="GO" id="GO:0000287">
    <property type="term" value="F:magnesium ion binding"/>
    <property type="evidence" value="ECO:0007669"/>
    <property type="project" value="UniProtKB-UniRule"/>
</dbReference>
<dbReference type="GO" id="GO:0016301">
    <property type="term" value="F:kinase activity"/>
    <property type="evidence" value="ECO:0007669"/>
    <property type="project" value="UniProtKB-KW"/>
</dbReference>
<evidence type="ECO:0000256" key="3">
    <source>
        <dbReference type="ARBA" id="ARBA00008346"/>
    </source>
</evidence>
<dbReference type="InterPro" id="IPR018129">
    <property type="entry name" value="PEP_COase_Lys_AS"/>
</dbReference>
<evidence type="ECO:0000256" key="9">
    <source>
        <dbReference type="ARBA" id="ARBA00048995"/>
    </source>
</evidence>
<reference evidence="13" key="1">
    <citation type="submission" date="2013-06" db="EMBL/GenBank/DDBJ databases">
        <authorList>
            <person name="Weinstock G."/>
            <person name="Sodergren E."/>
            <person name="Clifton S."/>
            <person name="Fulton L."/>
            <person name="Fulton B."/>
            <person name="Courtney L."/>
            <person name="Fronick C."/>
            <person name="Harrison M."/>
            <person name="Strong C."/>
            <person name="Farmer C."/>
            <person name="Delahaunty K."/>
            <person name="Markovic C."/>
            <person name="Hall O."/>
            <person name="Minx P."/>
            <person name="Tomlinson C."/>
            <person name="Mitreva M."/>
            <person name="Nelson J."/>
            <person name="Hou S."/>
            <person name="Wollam A."/>
            <person name="Pepin K.H."/>
            <person name="Johnson M."/>
            <person name="Bhonagiri V."/>
            <person name="Nash W.E."/>
            <person name="Warren W."/>
            <person name="Chinwalla A."/>
            <person name="Mardis E.R."/>
            <person name="Wilson R.K."/>
        </authorList>
    </citation>
    <scope>NUCLEOTIDE SEQUENCE [LARGE SCALE GENOMIC DNA]</scope>
    <source>
        <strain evidence="13">ATCC 49176</strain>
    </source>
</reference>
<feature type="active site" evidence="10 11">
    <location>
        <position position="135"/>
    </location>
</feature>
<evidence type="ECO:0000313" key="14">
    <source>
        <dbReference type="Proteomes" id="UP000019050"/>
    </source>
</evidence>
<dbReference type="PRINTS" id="PR00150">
    <property type="entry name" value="PEPCARBXLASE"/>
</dbReference>
<dbReference type="GO" id="GO:0006107">
    <property type="term" value="P:oxaloacetate metabolic process"/>
    <property type="evidence" value="ECO:0007669"/>
    <property type="project" value="UniProtKB-UniRule"/>
</dbReference>
<organism evidence="13 14">
    <name type="scientific">Abiotrophia defectiva ATCC 49176</name>
    <dbReference type="NCBI Taxonomy" id="592010"/>
    <lineage>
        <taxon>Bacteria</taxon>
        <taxon>Bacillati</taxon>
        <taxon>Bacillota</taxon>
        <taxon>Bacilli</taxon>
        <taxon>Lactobacillales</taxon>
        <taxon>Aerococcaceae</taxon>
        <taxon>Abiotrophia</taxon>
    </lineage>
</organism>
<evidence type="ECO:0000256" key="1">
    <source>
        <dbReference type="ARBA" id="ARBA00001946"/>
    </source>
</evidence>
<dbReference type="HOGENOM" id="CLU_006557_2_0_9"/>
<name>W1Q5V3_ABIDE</name>
<accession>W1Q5V3</accession>
<dbReference type="GO" id="GO:0008964">
    <property type="term" value="F:phosphoenolpyruvate carboxylase activity"/>
    <property type="evidence" value="ECO:0007669"/>
    <property type="project" value="UniProtKB-UniRule"/>
</dbReference>
<dbReference type="HAMAP" id="MF_00595">
    <property type="entry name" value="PEPcase_type1"/>
    <property type="match status" value="1"/>
</dbReference>
<dbReference type="AlphaFoldDB" id="W1Q5V3"/>
<dbReference type="NCBIfam" id="NF000584">
    <property type="entry name" value="PRK00009.1"/>
    <property type="match status" value="1"/>
</dbReference>
<dbReference type="Gene3D" id="1.20.1440.90">
    <property type="entry name" value="Phosphoenolpyruvate/pyruvate domain"/>
    <property type="match status" value="1"/>
</dbReference>
<dbReference type="SUPFAM" id="SSF51621">
    <property type="entry name" value="Phosphoenolpyruvate/pyruvate domain"/>
    <property type="match status" value="1"/>
</dbReference>
<evidence type="ECO:0000256" key="5">
    <source>
        <dbReference type="ARBA" id="ARBA00022419"/>
    </source>
</evidence>
<comment type="subunit">
    <text evidence="10">Homotetramer.</text>
</comment>
<dbReference type="PANTHER" id="PTHR30523">
    <property type="entry name" value="PHOSPHOENOLPYRUVATE CARBOXYLASE"/>
    <property type="match status" value="1"/>
</dbReference>
<proteinExistence type="inferred from homology"/>
<evidence type="ECO:0000256" key="7">
    <source>
        <dbReference type="ARBA" id="ARBA00023239"/>
    </source>
</evidence>
<dbReference type="STRING" id="592010.GCWU000182_001435"/>
<dbReference type="EMBL" id="ACIN03000013">
    <property type="protein sequence ID" value="ESK65274.1"/>
    <property type="molecule type" value="Genomic_DNA"/>
</dbReference>
<evidence type="ECO:0000256" key="6">
    <source>
        <dbReference type="ARBA" id="ARBA00022842"/>
    </source>
</evidence>
<comment type="cofactor">
    <cofactor evidence="1 10">
        <name>Mg(2+)</name>
        <dbReference type="ChEBI" id="CHEBI:18420"/>
    </cofactor>
</comment>
<comment type="catalytic activity">
    <reaction evidence="9 10">
        <text>oxaloacetate + phosphate = phosphoenolpyruvate + hydrogencarbonate</text>
        <dbReference type="Rhea" id="RHEA:28370"/>
        <dbReference type="ChEBI" id="CHEBI:16452"/>
        <dbReference type="ChEBI" id="CHEBI:17544"/>
        <dbReference type="ChEBI" id="CHEBI:43474"/>
        <dbReference type="ChEBI" id="CHEBI:58702"/>
        <dbReference type="EC" id="4.1.1.31"/>
    </reaction>
</comment>
<comment type="similarity">
    <text evidence="3 10">Belongs to the PEPCase type 1 family.</text>
</comment>
<dbReference type="InterPro" id="IPR015813">
    <property type="entry name" value="Pyrv/PenolPyrv_kinase-like_dom"/>
</dbReference>
<evidence type="ECO:0000256" key="8">
    <source>
        <dbReference type="ARBA" id="ARBA00023300"/>
    </source>
</evidence>
<keyword evidence="7 10" id="KW-0456">Lyase</keyword>
<dbReference type="PROSITE" id="PS00393">
    <property type="entry name" value="PEPCASE_2"/>
    <property type="match status" value="1"/>
</dbReference>
<dbReference type="PANTHER" id="PTHR30523:SF6">
    <property type="entry name" value="PHOSPHOENOLPYRUVATE CARBOXYLASE"/>
    <property type="match status" value="1"/>
</dbReference>
<keyword evidence="8 10" id="KW-0120">Carbon dioxide fixation</keyword>
<dbReference type="PROSITE" id="PS00781">
    <property type="entry name" value="PEPCASE_1"/>
    <property type="match status" value="1"/>
</dbReference>
<dbReference type="Pfam" id="PF00311">
    <property type="entry name" value="PEPcase"/>
    <property type="match status" value="1"/>
</dbReference>
<evidence type="ECO:0000256" key="10">
    <source>
        <dbReference type="HAMAP-Rule" id="MF_00595"/>
    </source>
</evidence>